<name>A0A1E7RFK0_9GAMM</name>
<dbReference type="InterPro" id="IPR050266">
    <property type="entry name" value="AB_hydrolase_sf"/>
</dbReference>
<evidence type="ECO:0000259" key="1">
    <source>
        <dbReference type="Pfam" id="PF12146"/>
    </source>
</evidence>
<dbReference type="PANTHER" id="PTHR43798">
    <property type="entry name" value="MONOACYLGLYCEROL LIPASE"/>
    <property type="match status" value="1"/>
</dbReference>
<dbReference type="Gene3D" id="3.40.50.1820">
    <property type="entry name" value="alpha/beta hydrolase"/>
    <property type="match status" value="1"/>
</dbReference>
<dbReference type="AlphaFoldDB" id="A0A1E7RFK0"/>
<dbReference type="GO" id="GO:0016020">
    <property type="term" value="C:membrane"/>
    <property type="evidence" value="ECO:0007669"/>
    <property type="project" value="TreeGrafter"/>
</dbReference>
<dbReference type="RefSeq" id="WP_070068689.1">
    <property type="nucleotide sequence ID" value="NZ_MKKK01000002.1"/>
</dbReference>
<dbReference type="SUPFAM" id="SSF53474">
    <property type="entry name" value="alpha/beta-Hydrolases"/>
    <property type="match status" value="1"/>
</dbReference>
<gene>
    <name evidence="2" type="ORF">BJI46_07670</name>
</gene>
<sequence>MATKRPLLLIHGTWCTSKCWGDFVPQLQQLGFDVYAPSLRYHELAFSEMQNLVATVSLQDYIFDLEEILLSFDQPAIVVGHSLGGLLAQLLVAKHPEQCCGMILLGTAPMAGIYALYPTMIASFYQHFLRWGFWKKPLLPNKKTVQKYVMNRQSASDQQQFFAKLVAESGRVYAEMALWFLDPGYTAQVNTQAVDLPVLVISGTDDKVVVDKISQTTAQRYRQSTCVILQGADHMYIMGETLPKTMIHIRQWMIQNHILK</sequence>
<evidence type="ECO:0000313" key="2">
    <source>
        <dbReference type="EMBL" id="OEY97935.1"/>
    </source>
</evidence>
<accession>A0A1E7RFK0</accession>
<dbReference type="InterPro" id="IPR029058">
    <property type="entry name" value="AB_hydrolase_fold"/>
</dbReference>
<dbReference type="OrthoDB" id="9806902at2"/>
<dbReference type="Pfam" id="PF12146">
    <property type="entry name" value="Hydrolase_4"/>
    <property type="match status" value="1"/>
</dbReference>
<reference evidence="2 3" key="1">
    <citation type="submission" date="2016-09" db="EMBL/GenBank/DDBJ databases">
        <authorList>
            <person name="Capua I."/>
            <person name="De Benedictis P."/>
            <person name="Joannis T."/>
            <person name="Lombin L.H."/>
            <person name="Cattoli G."/>
        </authorList>
    </citation>
    <scope>NUCLEOTIDE SEQUENCE [LARGE SCALE GENOMIC DNA]</scope>
    <source>
        <strain evidence="2 3">ANC 4671</strain>
    </source>
</reference>
<dbReference type="EMBL" id="MKKK01000002">
    <property type="protein sequence ID" value="OEY97935.1"/>
    <property type="molecule type" value="Genomic_DNA"/>
</dbReference>
<dbReference type="PRINTS" id="PR00111">
    <property type="entry name" value="ABHYDROLASE"/>
</dbReference>
<keyword evidence="3" id="KW-1185">Reference proteome</keyword>
<feature type="domain" description="Serine aminopeptidase S33" evidence="1">
    <location>
        <begin position="5"/>
        <end position="236"/>
    </location>
</feature>
<dbReference type="STRING" id="1262585.BJI46_07670"/>
<dbReference type="Proteomes" id="UP000185895">
    <property type="component" value="Unassembled WGS sequence"/>
</dbReference>
<comment type="caution">
    <text evidence="2">The sequence shown here is derived from an EMBL/GenBank/DDBJ whole genome shotgun (WGS) entry which is preliminary data.</text>
</comment>
<evidence type="ECO:0000313" key="3">
    <source>
        <dbReference type="Proteomes" id="UP000185895"/>
    </source>
</evidence>
<organism evidence="2 3">
    <name type="scientific">Acinetobacter qingfengensis</name>
    <dbReference type="NCBI Taxonomy" id="1262585"/>
    <lineage>
        <taxon>Bacteria</taxon>
        <taxon>Pseudomonadati</taxon>
        <taxon>Pseudomonadota</taxon>
        <taxon>Gammaproteobacteria</taxon>
        <taxon>Moraxellales</taxon>
        <taxon>Moraxellaceae</taxon>
        <taxon>Acinetobacter</taxon>
    </lineage>
</organism>
<proteinExistence type="predicted"/>
<dbReference type="PANTHER" id="PTHR43798:SF33">
    <property type="entry name" value="HYDROLASE, PUTATIVE (AFU_ORTHOLOGUE AFUA_2G14860)-RELATED"/>
    <property type="match status" value="1"/>
</dbReference>
<protein>
    <recommendedName>
        <fullName evidence="1">Serine aminopeptidase S33 domain-containing protein</fullName>
    </recommendedName>
</protein>
<dbReference type="InterPro" id="IPR022742">
    <property type="entry name" value="Hydrolase_4"/>
</dbReference>
<dbReference type="InterPro" id="IPR000073">
    <property type="entry name" value="AB_hydrolase_1"/>
</dbReference>